<dbReference type="RefSeq" id="WP_133402550.1">
    <property type="nucleotide sequence ID" value="NZ_SMTK01000001.1"/>
</dbReference>
<organism evidence="1 2">
    <name type="scientific">Arthrobacter crusticola</name>
    <dbReference type="NCBI Taxonomy" id="2547960"/>
    <lineage>
        <taxon>Bacteria</taxon>
        <taxon>Bacillati</taxon>
        <taxon>Actinomycetota</taxon>
        <taxon>Actinomycetes</taxon>
        <taxon>Micrococcales</taxon>
        <taxon>Micrococcaceae</taxon>
        <taxon>Arthrobacter</taxon>
    </lineage>
</organism>
<dbReference type="EMBL" id="SMTK01000001">
    <property type="protein sequence ID" value="TDK28143.1"/>
    <property type="molecule type" value="Genomic_DNA"/>
</dbReference>
<proteinExistence type="predicted"/>
<evidence type="ECO:0000313" key="2">
    <source>
        <dbReference type="Proteomes" id="UP000295411"/>
    </source>
</evidence>
<accession>A0A4R5U3F0</accession>
<reference evidence="1 2" key="1">
    <citation type="submission" date="2019-03" db="EMBL/GenBank/DDBJ databases">
        <title>Arthrobacter sp. nov., an bacterium isolated from biocrust in Mu Us Desert.</title>
        <authorList>
            <person name="Lixiong L."/>
        </authorList>
    </citation>
    <scope>NUCLEOTIDE SEQUENCE [LARGE SCALE GENOMIC DNA]</scope>
    <source>
        <strain evidence="1 2">SLN-3</strain>
    </source>
</reference>
<dbReference type="Proteomes" id="UP000295411">
    <property type="component" value="Unassembled WGS sequence"/>
</dbReference>
<gene>
    <name evidence="1" type="ORF">E2F48_03345</name>
</gene>
<name>A0A4R5U3F0_9MICC</name>
<dbReference type="AlphaFoldDB" id="A0A4R5U3F0"/>
<comment type="caution">
    <text evidence="1">The sequence shown here is derived from an EMBL/GenBank/DDBJ whole genome shotgun (WGS) entry which is preliminary data.</text>
</comment>
<evidence type="ECO:0000313" key="1">
    <source>
        <dbReference type="EMBL" id="TDK28143.1"/>
    </source>
</evidence>
<protein>
    <submittedName>
        <fullName evidence="1">Uncharacterized protein</fullName>
    </submittedName>
</protein>
<sequence length="75" mass="7726">MTLDYLKSLAVAAAQLESAEFSRDQAAAQLQLTVIEAINSGGSVTAVAEAAALSPQTVFTLCDQADSDLKGLLVI</sequence>
<keyword evidence="2" id="KW-1185">Reference proteome</keyword>